<keyword evidence="4 7" id="KW-0812">Transmembrane</keyword>
<dbReference type="PANTHER" id="PTHR23514">
    <property type="entry name" value="BYPASS OF STOP CODON PROTEIN 6"/>
    <property type="match status" value="1"/>
</dbReference>
<dbReference type="GO" id="GO:0016020">
    <property type="term" value="C:membrane"/>
    <property type="evidence" value="ECO:0007669"/>
    <property type="project" value="TreeGrafter"/>
</dbReference>
<keyword evidence="9" id="KW-1185">Reference proteome</keyword>
<evidence type="ECO:0000256" key="4">
    <source>
        <dbReference type="ARBA" id="ARBA00022692"/>
    </source>
</evidence>
<dbReference type="GO" id="GO:0012505">
    <property type="term" value="C:endomembrane system"/>
    <property type="evidence" value="ECO:0007669"/>
    <property type="project" value="UniProtKB-SubCell"/>
</dbReference>
<evidence type="ECO:0000256" key="7">
    <source>
        <dbReference type="SAM" id="Phobius"/>
    </source>
</evidence>
<keyword evidence="3" id="KW-0813">Transport</keyword>
<evidence type="ECO:0000313" key="8">
    <source>
        <dbReference type="EMBL" id="KZT61408.1"/>
    </source>
</evidence>
<evidence type="ECO:0000256" key="6">
    <source>
        <dbReference type="ARBA" id="ARBA00023136"/>
    </source>
</evidence>
<reference evidence="8 9" key="1">
    <citation type="journal article" date="2016" name="Mol. Biol. Evol.">
        <title>Comparative Genomics of Early-Diverging Mushroom-Forming Fungi Provides Insights into the Origins of Lignocellulose Decay Capabilities.</title>
        <authorList>
            <person name="Nagy L.G."/>
            <person name="Riley R."/>
            <person name="Tritt A."/>
            <person name="Adam C."/>
            <person name="Daum C."/>
            <person name="Floudas D."/>
            <person name="Sun H."/>
            <person name="Yadav J.S."/>
            <person name="Pangilinan J."/>
            <person name="Larsson K.H."/>
            <person name="Matsuura K."/>
            <person name="Barry K."/>
            <person name="Labutti K."/>
            <person name="Kuo R."/>
            <person name="Ohm R.A."/>
            <person name="Bhattacharya S.S."/>
            <person name="Shirouzu T."/>
            <person name="Yoshinaga Y."/>
            <person name="Martin F.M."/>
            <person name="Grigoriev I.V."/>
            <person name="Hibbett D.S."/>
        </authorList>
    </citation>
    <scope>NUCLEOTIDE SEQUENCE [LARGE SCALE GENOMIC DNA]</scope>
    <source>
        <strain evidence="8 9">HHB12733</strain>
    </source>
</reference>
<protein>
    <submittedName>
        <fullName evidence="8">MFS general substrate transporter</fullName>
    </submittedName>
</protein>
<proteinExistence type="inferred from homology"/>
<dbReference type="Proteomes" id="UP000076842">
    <property type="component" value="Unassembled WGS sequence"/>
</dbReference>
<feature type="transmembrane region" description="Helical" evidence="7">
    <location>
        <begin position="221"/>
        <end position="240"/>
    </location>
</feature>
<feature type="transmembrane region" description="Helical" evidence="7">
    <location>
        <begin position="102"/>
        <end position="121"/>
    </location>
</feature>
<evidence type="ECO:0000256" key="3">
    <source>
        <dbReference type="ARBA" id="ARBA00022448"/>
    </source>
</evidence>
<dbReference type="InParanoid" id="A0A165J5S1"/>
<keyword evidence="5 7" id="KW-1133">Transmembrane helix</keyword>
<dbReference type="STRING" id="1353952.A0A165J5S1"/>
<organism evidence="8 9">
    <name type="scientific">Calocera cornea HHB12733</name>
    <dbReference type="NCBI Taxonomy" id="1353952"/>
    <lineage>
        <taxon>Eukaryota</taxon>
        <taxon>Fungi</taxon>
        <taxon>Dikarya</taxon>
        <taxon>Basidiomycota</taxon>
        <taxon>Agaricomycotina</taxon>
        <taxon>Dacrymycetes</taxon>
        <taxon>Dacrymycetales</taxon>
        <taxon>Dacrymycetaceae</taxon>
        <taxon>Calocera</taxon>
    </lineage>
</organism>
<dbReference type="AlphaFoldDB" id="A0A165J5S1"/>
<evidence type="ECO:0000256" key="2">
    <source>
        <dbReference type="ARBA" id="ARBA00008335"/>
    </source>
</evidence>
<comment type="subcellular location">
    <subcellularLocation>
        <location evidence="1">Endomembrane system</location>
        <topology evidence="1">Multi-pass membrane protein</topology>
    </subcellularLocation>
</comment>
<dbReference type="Gene3D" id="1.20.1250.20">
    <property type="entry name" value="MFS general substrate transporter like domains"/>
    <property type="match status" value="1"/>
</dbReference>
<keyword evidence="6 7" id="KW-0472">Membrane</keyword>
<dbReference type="EMBL" id="KV423923">
    <property type="protein sequence ID" value="KZT61408.1"/>
    <property type="molecule type" value="Genomic_DNA"/>
</dbReference>
<accession>A0A165J5S1</accession>
<dbReference type="InterPro" id="IPR036259">
    <property type="entry name" value="MFS_trans_sf"/>
</dbReference>
<feature type="transmembrane region" description="Helical" evidence="7">
    <location>
        <begin position="188"/>
        <end position="209"/>
    </location>
</feature>
<dbReference type="OrthoDB" id="4243at2759"/>
<dbReference type="InterPro" id="IPR051788">
    <property type="entry name" value="MFS_Transporter"/>
</dbReference>
<sequence length="295" mass="30770">MIYQWMLNLCSALLAPSFAINLFAPPWPVVLLALSQSGLSNGALKPTLSTYIAYFHAGPLMSFVYAGEGLGFHPAVPEHEKGAEQSSVRRWLKVAGTAAKPVVIYGGGGGLQALISTWITVFLSDFGHGPPISMQYVLSGYWAGEFLSRVFLTGVTHRYGPRTLLTVYLSLGQALVLLQFLTSIPGDAALVALSAFFLGPAMSTVVSTVSDSLPPSMVEPANSVLVACGAVGSGAAPVSVGLVNRARGVPGLPAVLVGCAVATGVVWQLSWALMNNPEGRKGDEEGDNDASHGGR</sequence>
<gene>
    <name evidence="8" type="ORF">CALCODRAFT_514724</name>
</gene>
<evidence type="ECO:0000256" key="1">
    <source>
        <dbReference type="ARBA" id="ARBA00004127"/>
    </source>
</evidence>
<evidence type="ECO:0000313" key="9">
    <source>
        <dbReference type="Proteomes" id="UP000076842"/>
    </source>
</evidence>
<name>A0A165J5S1_9BASI</name>
<feature type="transmembrane region" description="Helical" evidence="7">
    <location>
        <begin position="252"/>
        <end position="273"/>
    </location>
</feature>
<dbReference type="SUPFAM" id="SSF103473">
    <property type="entry name" value="MFS general substrate transporter"/>
    <property type="match status" value="1"/>
</dbReference>
<comment type="similarity">
    <text evidence="2">Belongs to the major facilitator superfamily.</text>
</comment>
<feature type="transmembrane region" description="Helical" evidence="7">
    <location>
        <begin position="164"/>
        <end position="182"/>
    </location>
</feature>
<evidence type="ECO:0000256" key="5">
    <source>
        <dbReference type="ARBA" id="ARBA00022989"/>
    </source>
</evidence>
<feature type="transmembrane region" description="Helical" evidence="7">
    <location>
        <begin position="48"/>
        <end position="66"/>
    </location>
</feature>
<dbReference type="PANTHER" id="PTHR23514:SF3">
    <property type="entry name" value="BYPASS OF STOP CODON PROTEIN 6"/>
    <property type="match status" value="1"/>
</dbReference>